<evidence type="ECO:0000313" key="3">
    <source>
        <dbReference type="EMBL" id="KPL55389.1"/>
    </source>
</evidence>
<feature type="transmembrane region" description="Helical" evidence="2">
    <location>
        <begin position="169"/>
        <end position="186"/>
    </location>
</feature>
<feature type="transmembrane region" description="Helical" evidence="2">
    <location>
        <begin position="270"/>
        <end position="291"/>
    </location>
</feature>
<keyword evidence="2" id="KW-0472">Membrane</keyword>
<keyword evidence="4" id="KW-1185">Reference proteome</keyword>
<dbReference type="AlphaFoldDB" id="A0A0P6VVU9"/>
<dbReference type="Proteomes" id="UP000048984">
    <property type="component" value="Unassembled WGS sequence"/>
</dbReference>
<reference evidence="3 4" key="2">
    <citation type="submission" date="2015-10" db="EMBL/GenBank/DDBJ databases">
        <title>Draft Genome Sequence of Prosthecomicrobium hirschii ATCC 27832.</title>
        <authorList>
            <person name="Daniel J."/>
            <person name="Givan S.A."/>
            <person name="Brun Y.V."/>
            <person name="Brown P.J."/>
        </authorList>
    </citation>
    <scope>NUCLEOTIDE SEQUENCE [LARGE SCALE GENOMIC DNA]</scope>
    <source>
        <strain evidence="3 4">16</strain>
    </source>
</reference>
<accession>A0A0P6VVU9</accession>
<protein>
    <recommendedName>
        <fullName evidence="5">OpgC protein</fullName>
    </recommendedName>
</protein>
<evidence type="ECO:0000256" key="1">
    <source>
        <dbReference type="SAM" id="MobiDB-lite"/>
    </source>
</evidence>
<name>A0A0P6VVU9_9HYPH</name>
<dbReference type="PANTHER" id="PTHR38592:SF3">
    <property type="entry name" value="BLL4819 PROTEIN"/>
    <property type="match status" value="1"/>
</dbReference>
<feature type="transmembrane region" description="Helical" evidence="2">
    <location>
        <begin position="198"/>
        <end position="218"/>
    </location>
</feature>
<feature type="region of interest" description="Disordered" evidence="1">
    <location>
        <begin position="379"/>
        <end position="406"/>
    </location>
</feature>
<feature type="transmembrane region" description="Helical" evidence="2">
    <location>
        <begin position="85"/>
        <end position="105"/>
    </location>
</feature>
<dbReference type="PANTHER" id="PTHR38592">
    <property type="entry name" value="BLL4819 PROTEIN"/>
    <property type="match status" value="1"/>
</dbReference>
<evidence type="ECO:0008006" key="5">
    <source>
        <dbReference type="Google" id="ProtNLM"/>
    </source>
</evidence>
<dbReference type="RefSeq" id="WP_054361555.1">
    <property type="nucleotide sequence ID" value="NZ_LJYW01000001.1"/>
</dbReference>
<proteinExistence type="predicted"/>
<organism evidence="3 4">
    <name type="scientific">Prosthecodimorpha hirschii</name>
    <dbReference type="NCBI Taxonomy" id="665126"/>
    <lineage>
        <taxon>Bacteria</taxon>
        <taxon>Pseudomonadati</taxon>
        <taxon>Pseudomonadota</taxon>
        <taxon>Alphaproteobacteria</taxon>
        <taxon>Hyphomicrobiales</taxon>
        <taxon>Ancalomicrobiaceae</taxon>
        <taxon>Prosthecodimorpha</taxon>
    </lineage>
</organism>
<sequence length="406" mass="44457">MSAPPAKRVRDPRLDLFRGLTMFIIFVAHVPENGWNDWIPARFGFSSGSELFVFCSGAASAIAFGSIFVRRGWWLGTARILHRMWQVYWAHIGLLFVLAALAAGADRLWPGQDWFEDQFGYFIEAPARAMLGVITLTWQPDYLDILPMYIVVLALIPVMMGLRRLHPLAPFGLSAGLYLAVKLQGINLPGDPEAETGWFFNPFAWQLVFFSGFALMSGWVRTPPLGDRRLMTAGILFLIACVPLSFWGFTDNVAALHDLRERLLGADEKQNLALLRWVHFIVLLYVVLSAIEPYRDRLATGIGAVLVAVGQQSLATFLASLVFARIAWVLLDMIGHGALATALVNLAAFAGIVAVARLVAWVKSAPWAAPARGPAAMPAGSTQLPAAPAEPAPTRNNAPTSRVRAV</sequence>
<keyword evidence="2" id="KW-0812">Transmembrane</keyword>
<dbReference type="STRING" id="665126.ABB55_26740"/>
<gene>
    <name evidence="3" type="ORF">ABB55_26740</name>
</gene>
<dbReference type="InterPro" id="IPR014550">
    <property type="entry name" value="UCP028704_OpgC"/>
</dbReference>
<evidence type="ECO:0000256" key="2">
    <source>
        <dbReference type="SAM" id="Phobius"/>
    </source>
</evidence>
<feature type="transmembrane region" description="Helical" evidence="2">
    <location>
        <begin position="51"/>
        <end position="73"/>
    </location>
</feature>
<feature type="transmembrane region" description="Helical" evidence="2">
    <location>
        <begin position="230"/>
        <end position="250"/>
    </location>
</feature>
<comment type="caution">
    <text evidence="3">The sequence shown here is derived from an EMBL/GenBank/DDBJ whole genome shotgun (WGS) entry which is preliminary data.</text>
</comment>
<feature type="transmembrane region" description="Helical" evidence="2">
    <location>
        <begin position="334"/>
        <end position="356"/>
    </location>
</feature>
<feature type="transmembrane region" description="Helical" evidence="2">
    <location>
        <begin position="145"/>
        <end position="162"/>
    </location>
</feature>
<dbReference type="EMBL" id="LJYW01000001">
    <property type="protein sequence ID" value="KPL55389.1"/>
    <property type="molecule type" value="Genomic_DNA"/>
</dbReference>
<evidence type="ECO:0000313" key="4">
    <source>
        <dbReference type="Proteomes" id="UP000048984"/>
    </source>
</evidence>
<reference evidence="3 4" key="1">
    <citation type="submission" date="2015-09" db="EMBL/GenBank/DDBJ databases">
        <authorList>
            <person name="Jackson K.R."/>
            <person name="Lunt B.L."/>
            <person name="Fisher J.N.B."/>
            <person name="Gardner A.V."/>
            <person name="Bailey M.E."/>
            <person name="Deus L.M."/>
            <person name="Earl A.S."/>
            <person name="Gibby P.D."/>
            <person name="Hartmann K.A."/>
            <person name="Liu J.E."/>
            <person name="Manci A.M."/>
            <person name="Nielsen D.A."/>
            <person name="Solomon M.B."/>
            <person name="Breakwell D.P."/>
            <person name="Burnett S.H."/>
            <person name="Grose J.H."/>
        </authorList>
    </citation>
    <scope>NUCLEOTIDE SEQUENCE [LARGE SCALE GENOMIC DNA]</scope>
    <source>
        <strain evidence="3 4">16</strain>
    </source>
</reference>
<dbReference type="Pfam" id="PF10129">
    <property type="entry name" value="OpgC_C"/>
    <property type="match status" value="1"/>
</dbReference>
<feature type="transmembrane region" description="Helical" evidence="2">
    <location>
        <begin position="303"/>
        <end position="328"/>
    </location>
</feature>
<keyword evidence="2" id="KW-1133">Transmembrane helix</keyword>
<dbReference type="PIRSF" id="PIRSF028704">
    <property type="entry name" value="UPC028704"/>
    <property type="match status" value="1"/>
</dbReference>